<dbReference type="AlphaFoldDB" id="A0A9W7DJ34"/>
<dbReference type="InterPro" id="IPR000719">
    <property type="entry name" value="Prot_kinase_dom"/>
</dbReference>
<keyword evidence="3" id="KW-0418">Kinase</keyword>
<dbReference type="PROSITE" id="PS00107">
    <property type="entry name" value="PROTEIN_KINASE_ATP"/>
    <property type="match status" value="1"/>
</dbReference>
<name>A0A9W7DJ34_AMBMO</name>
<feature type="binding site" evidence="6">
    <location>
        <position position="235"/>
    </location>
    <ligand>
        <name>ATP</name>
        <dbReference type="ChEBI" id="CHEBI:30616"/>
    </ligand>
</feature>
<organism evidence="10 11">
    <name type="scientific">Ambrosiozyma monospora</name>
    <name type="common">Yeast</name>
    <name type="synonym">Endomycopsis monosporus</name>
    <dbReference type="NCBI Taxonomy" id="43982"/>
    <lineage>
        <taxon>Eukaryota</taxon>
        <taxon>Fungi</taxon>
        <taxon>Dikarya</taxon>
        <taxon>Ascomycota</taxon>
        <taxon>Saccharomycotina</taxon>
        <taxon>Pichiomycetes</taxon>
        <taxon>Pichiales</taxon>
        <taxon>Pichiaceae</taxon>
        <taxon>Ambrosiozyma</taxon>
    </lineage>
</organism>
<keyword evidence="4 6" id="KW-0067">ATP-binding</keyword>
<gene>
    <name evidence="10" type="ORF">Amon01_000761400</name>
</gene>
<evidence type="ECO:0000256" key="4">
    <source>
        <dbReference type="ARBA" id="ARBA00022840"/>
    </source>
</evidence>
<dbReference type="PANTHER" id="PTHR47448:SF5">
    <property type="entry name" value="MITOGEN-ACTIVATED PROTEIN KINASE KINAE MKK2"/>
    <property type="match status" value="1"/>
</dbReference>
<evidence type="ECO:0000256" key="8">
    <source>
        <dbReference type="SAM" id="MobiDB-lite"/>
    </source>
</evidence>
<dbReference type="Proteomes" id="UP001165063">
    <property type="component" value="Unassembled WGS sequence"/>
</dbReference>
<keyword evidence="1" id="KW-0808">Transferase</keyword>
<dbReference type="InterPro" id="IPR011009">
    <property type="entry name" value="Kinase-like_dom_sf"/>
</dbReference>
<dbReference type="GO" id="GO:0000165">
    <property type="term" value="P:MAPK cascade"/>
    <property type="evidence" value="ECO:0007669"/>
    <property type="project" value="UniProtKB-ARBA"/>
</dbReference>
<dbReference type="PANTHER" id="PTHR47448">
    <property type="entry name" value="DUAL SPECIFICITY MITOGEN-ACTIVATED PROTEIN KINASE KINASE DSOR1-LIKE PROTEIN"/>
    <property type="match status" value="1"/>
</dbReference>
<proteinExistence type="inferred from homology"/>
<sequence length="496" mass="55624">MNVDKSMSHLYGDRSEVMHGWPMGISQLQMFKHTSANRKAHRIPRLKVETPQKPTNSISVATSIKIPSSNIPVVEPYILSKPSSLSPITMAAGSLYGAGTKRKQKKKPQITINTRSPNDDQNQQSGWLSLDPTQNSEISISANHFDLAAISSSDDNDGSTPATTKSSSENVTLNSTSLIESKEYVTKEMKDLSENGWKELADHNYIDTVEILGEGNGGSVKKCKLHTTNEVFALKTITTDPSPEFQKQIVRELNFNRSFQSKYIVEYYGAFFNEEDSTIVICMEYMGGKSLDAIYKNFRQRDGRIGEKPLGKIAEGVLRGLSYLNQQEIMHRDIKPQNILLDCRGNVKLCDFGVSGEVVNSLATTFTGTSFYMAPERIQGEPYTIACDVWSLGLTLLEGAMGMFPFFANNKGSFNMTHIELVVIILKTEPELEDEPKEGIVWSAGFKDFIRIALTKMSRKRPSPRQMLEHPWMISQIKKKVKMDKLVEYCWGTNLD</sequence>
<comment type="caution">
    <text evidence="10">The sequence shown here is derived from an EMBL/GenBank/DDBJ whole genome shotgun (WGS) entry which is preliminary data.</text>
</comment>
<evidence type="ECO:0000256" key="6">
    <source>
        <dbReference type="PROSITE-ProRule" id="PRU10141"/>
    </source>
</evidence>
<dbReference type="InterPro" id="IPR050915">
    <property type="entry name" value="MAP_kinase_kinase"/>
</dbReference>
<feature type="region of interest" description="Disordered" evidence="8">
    <location>
        <begin position="98"/>
        <end position="131"/>
    </location>
</feature>
<feature type="domain" description="Protein kinase" evidence="9">
    <location>
        <begin position="206"/>
        <end position="473"/>
    </location>
</feature>
<protein>
    <submittedName>
        <fullName evidence="10">Unnamed protein product</fullName>
    </submittedName>
</protein>
<dbReference type="GO" id="GO:0005524">
    <property type="term" value="F:ATP binding"/>
    <property type="evidence" value="ECO:0007669"/>
    <property type="project" value="UniProtKB-UniRule"/>
</dbReference>
<feature type="compositionally biased region" description="Polar residues" evidence="8">
    <location>
        <begin position="110"/>
        <end position="131"/>
    </location>
</feature>
<dbReference type="SMART" id="SM00220">
    <property type="entry name" value="S_TKc"/>
    <property type="match status" value="1"/>
</dbReference>
<evidence type="ECO:0000259" key="9">
    <source>
        <dbReference type="PROSITE" id="PS50011"/>
    </source>
</evidence>
<dbReference type="InterPro" id="IPR008271">
    <property type="entry name" value="Ser/Thr_kinase_AS"/>
</dbReference>
<keyword evidence="2 6" id="KW-0547">Nucleotide-binding</keyword>
<dbReference type="Gene3D" id="3.30.200.20">
    <property type="entry name" value="Phosphorylase Kinase, domain 1"/>
    <property type="match status" value="1"/>
</dbReference>
<comment type="similarity">
    <text evidence="5">Belongs to the protein kinase superfamily. STE Ser/Thr protein kinase family. MAP kinase kinase subfamily.</text>
</comment>
<evidence type="ECO:0000256" key="1">
    <source>
        <dbReference type="ARBA" id="ARBA00022679"/>
    </source>
</evidence>
<feature type="region of interest" description="Disordered" evidence="8">
    <location>
        <begin position="151"/>
        <end position="173"/>
    </location>
</feature>
<dbReference type="SUPFAM" id="SSF56112">
    <property type="entry name" value="Protein kinase-like (PK-like)"/>
    <property type="match status" value="1"/>
</dbReference>
<evidence type="ECO:0000313" key="10">
    <source>
        <dbReference type="EMBL" id="GMG55540.1"/>
    </source>
</evidence>
<dbReference type="Gene3D" id="1.10.510.10">
    <property type="entry name" value="Transferase(Phosphotransferase) domain 1"/>
    <property type="match status" value="1"/>
</dbReference>
<dbReference type="PROSITE" id="PS00108">
    <property type="entry name" value="PROTEIN_KINASE_ST"/>
    <property type="match status" value="1"/>
</dbReference>
<evidence type="ECO:0000313" key="11">
    <source>
        <dbReference type="Proteomes" id="UP001165063"/>
    </source>
</evidence>
<dbReference type="OrthoDB" id="10252354at2759"/>
<dbReference type="FunFam" id="1.10.510.10:FF:000263">
    <property type="entry name" value="MAP kinase skh1/pek1"/>
    <property type="match status" value="1"/>
</dbReference>
<dbReference type="PROSITE" id="PS50011">
    <property type="entry name" value="PROTEIN_KINASE_DOM"/>
    <property type="match status" value="1"/>
</dbReference>
<dbReference type="EMBL" id="BSXU01005737">
    <property type="protein sequence ID" value="GMG55540.1"/>
    <property type="molecule type" value="Genomic_DNA"/>
</dbReference>
<evidence type="ECO:0000256" key="5">
    <source>
        <dbReference type="ARBA" id="ARBA00038035"/>
    </source>
</evidence>
<dbReference type="GO" id="GO:0030447">
    <property type="term" value="P:filamentous growth"/>
    <property type="evidence" value="ECO:0007669"/>
    <property type="project" value="UniProtKB-ARBA"/>
</dbReference>
<dbReference type="Pfam" id="PF00069">
    <property type="entry name" value="Pkinase"/>
    <property type="match status" value="1"/>
</dbReference>
<reference evidence="10" key="1">
    <citation type="submission" date="2023-04" db="EMBL/GenBank/DDBJ databases">
        <title>Ambrosiozyma monospora NBRC 1965.</title>
        <authorList>
            <person name="Ichikawa N."/>
            <person name="Sato H."/>
            <person name="Tonouchi N."/>
        </authorList>
    </citation>
    <scope>NUCLEOTIDE SEQUENCE</scope>
    <source>
        <strain evidence="10">NBRC 1965</strain>
    </source>
</reference>
<evidence type="ECO:0000256" key="3">
    <source>
        <dbReference type="ARBA" id="ARBA00022777"/>
    </source>
</evidence>
<dbReference type="GO" id="GO:0004674">
    <property type="term" value="F:protein serine/threonine kinase activity"/>
    <property type="evidence" value="ECO:0007669"/>
    <property type="project" value="UniProtKB-KW"/>
</dbReference>
<accession>A0A9W7DJ34</accession>
<evidence type="ECO:0000256" key="7">
    <source>
        <dbReference type="RuleBase" id="RU000304"/>
    </source>
</evidence>
<dbReference type="InterPro" id="IPR017441">
    <property type="entry name" value="Protein_kinase_ATP_BS"/>
</dbReference>
<keyword evidence="11" id="KW-1185">Reference proteome</keyword>
<keyword evidence="7" id="KW-0723">Serine/threonine-protein kinase</keyword>
<evidence type="ECO:0000256" key="2">
    <source>
        <dbReference type="ARBA" id="ARBA00022741"/>
    </source>
</evidence>